<evidence type="ECO:0000313" key="2">
    <source>
        <dbReference type="EMBL" id="MED6173866.1"/>
    </source>
</evidence>
<feature type="region of interest" description="Disordered" evidence="1">
    <location>
        <begin position="1"/>
        <end position="76"/>
    </location>
</feature>
<feature type="compositionally biased region" description="Polar residues" evidence="1">
    <location>
        <begin position="36"/>
        <end position="48"/>
    </location>
</feature>
<feature type="compositionally biased region" description="Polar residues" evidence="1">
    <location>
        <begin position="1"/>
        <end position="12"/>
    </location>
</feature>
<proteinExistence type="predicted"/>
<name>A0ABU6VJX1_9FABA</name>
<keyword evidence="3" id="KW-1185">Reference proteome</keyword>
<organism evidence="2 3">
    <name type="scientific">Stylosanthes scabra</name>
    <dbReference type="NCBI Taxonomy" id="79078"/>
    <lineage>
        <taxon>Eukaryota</taxon>
        <taxon>Viridiplantae</taxon>
        <taxon>Streptophyta</taxon>
        <taxon>Embryophyta</taxon>
        <taxon>Tracheophyta</taxon>
        <taxon>Spermatophyta</taxon>
        <taxon>Magnoliopsida</taxon>
        <taxon>eudicotyledons</taxon>
        <taxon>Gunneridae</taxon>
        <taxon>Pentapetalae</taxon>
        <taxon>rosids</taxon>
        <taxon>fabids</taxon>
        <taxon>Fabales</taxon>
        <taxon>Fabaceae</taxon>
        <taxon>Papilionoideae</taxon>
        <taxon>50 kb inversion clade</taxon>
        <taxon>dalbergioids sensu lato</taxon>
        <taxon>Dalbergieae</taxon>
        <taxon>Pterocarpus clade</taxon>
        <taxon>Stylosanthes</taxon>
    </lineage>
</organism>
<accession>A0ABU6VJX1</accession>
<comment type="caution">
    <text evidence="2">The sequence shown here is derived from an EMBL/GenBank/DDBJ whole genome shotgun (WGS) entry which is preliminary data.</text>
</comment>
<evidence type="ECO:0000313" key="3">
    <source>
        <dbReference type="Proteomes" id="UP001341840"/>
    </source>
</evidence>
<dbReference type="Proteomes" id="UP001341840">
    <property type="component" value="Unassembled WGS sequence"/>
</dbReference>
<reference evidence="2 3" key="1">
    <citation type="journal article" date="2023" name="Plants (Basel)">
        <title>Bridging the Gap: Combining Genomics and Transcriptomics Approaches to Understand Stylosanthes scabra, an Orphan Legume from the Brazilian Caatinga.</title>
        <authorList>
            <person name="Ferreira-Neto J.R.C."/>
            <person name="da Silva M.D."/>
            <person name="Binneck E."/>
            <person name="de Melo N.F."/>
            <person name="da Silva R.H."/>
            <person name="de Melo A.L.T.M."/>
            <person name="Pandolfi V."/>
            <person name="Bustamante F.O."/>
            <person name="Brasileiro-Vidal A.C."/>
            <person name="Benko-Iseppon A.M."/>
        </authorList>
    </citation>
    <scope>NUCLEOTIDE SEQUENCE [LARGE SCALE GENOMIC DNA]</scope>
    <source>
        <tissue evidence="2">Leaves</tissue>
    </source>
</reference>
<evidence type="ECO:0000256" key="1">
    <source>
        <dbReference type="SAM" id="MobiDB-lite"/>
    </source>
</evidence>
<protein>
    <submittedName>
        <fullName evidence="2">Uncharacterized protein</fullName>
    </submittedName>
</protein>
<gene>
    <name evidence="2" type="ORF">PIB30_063683</name>
</gene>
<dbReference type="EMBL" id="JASCZI010151644">
    <property type="protein sequence ID" value="MED6173866.1"/>
    <property type="molecule type" value="Genomic_DNA"/>
</dbReference>
<sequence>MSTSHPLSSSYLFSPHSPHPPNPNIFSLSPKPQPHPSRTITVTTSVSYLNEPPTPPPFPPSSMLSPKSRVRSPPLQPPPFSSLAAAIHYLLSLVSSHSLGPLPQQLSPQPLLPTAGAGAWKNIT</sequence>